<gene>
    <name evidence="1" type="ORF">A2773_04920</name>
</gene>
<reference evidence="1 2" key="1">
    <citation type="journal article" date="2016" name="Nat. Commun.">
        <title>Thousands of microbial genomes shed light on interconnected biogeochemical processes in an aquifer system.</title>
        <authorList>
            <person name="Anantharaman K."/>
            <person name="Brown C.T."/>
            <person name="Hug L.A."/>
            <person name="Sharon I."/>
            <person name="Castelle C.J."/>
            <person name="Probst A.J."/>
            <person name="Thomas B.C."/>
            <person name="Singh A."/>
            <person name="Wilkins M.J."/>
            <person name="Karaoz U."/>
            <person name="Brodie E.L."/>
            <person name="Williams K.H."/>
            <person name="Hubbard S.S."/>
            <person name="Banfield J.F."/>
        </authorList>
    </citation>
    <scope>NUCLEOTIDE SEQUENCE [LARGE SCALE GENOMIC DNA]</scope>
</reference>
<accession>A0A1F5ZRX2</accession>
<dbReference type="Proteomes" id="UP000177383">
    <property type="component" value="Unassembled WGS sequence"/>
</dbReference>
<name>A0A1F5ZRX2_9BACT</name>
<proteinExistence type="predicted"/>
<evidence type="ECO:0000313" key="2">
    <source>
        <dbReference type="Proteomes" id="UP000177383"/>
    </source>
</evidence>
<comment type="caution">
    <text evidence="1">The sequence shown here is derived from an EMBL/GenBank/DDBJ whole genome shotgun (WGS) entry which is preliminary data.</text>
</comment>
<dbReference type="EMBL" id="MFJE01000005">
    <property type="protein sequence ID" value="OGG15198.1"/>
    <property type="molecule type" value="Genomic_DNA"/>
</dbReference>
<evidence type="ECO:0000313" key="1">
    <source>
        <dbReference type="EMBL" id="OGG15198.1"/>
    </source>
</evidence>
<protein>
    <submittedName>
        <fullName evidence="1">Uncharacterized protein</fullName>
    </submittedName>
</protein>
<organism evidence="1 2">
    <name type="scientific">Candidatus Gottesmanbacteria bacterium RIFCSPHIGHO2_01_FULL_39_10</name>
    <dbReference type="NCBI Taxonomy" id="1798375"/>
    <lineage>
        <taxon>Bacteria</taxon>
        <taxon>Candidatus Gottesmaniibacteriota</taxon>
    </lineage>
</organism>
<sequence>MHLWRDENGYSAFAEYYPLEQNWSGYEIDDTEYNVVFISTRKSIYKKMLQLVDNGKWKLRYRDDDAAIFERI</sequence>
<dbReference type="AlphaFoldDB" id="A0A1F5ZRX2"/>